<dbReference type="EMBL" id="JAGFNY010000003">
    <property type="protein sequence ID" value="MBW7569619.1"/>
    <property type="molecule type" value="Genomic_DNA"/>
</dbReference>
<accession>A0ABS7DE95</accession>
<gene>
    <name evidence="7" type="ORF">J5V48_01795</name>
</gene>
<evidence type="ECO:0000256" key="5">
    <source>
        <dbReference type="ARBA" id="ARBA00023014"/>
    </source>
</evidence>
<feature type="domain" description="Radical SAM core" evidence="6">
    <location>
        <begin position="4"/>
        <end position="221"/>
    </location>
</feature>
<dbReference type="InterPro" id="IPR058240">
    <property type="entry name" value="rSAM_sf"/>
</dbReference>
<protein>
    <submittedName>
        <fullName evidence="7">Radical SAM protein</fullName>
    </submittedName>
</protein>
<dbReference type="Proteomes" id="UP000731465">
    <property type="component" value="Unassembled WGS sequence"/>
</dbReference>
<dbReference type="CDD" id="cd01335">
    <property type="entry name" value="Radical_SAM"/>
    <property type="match status" value="1"/>
</dbReference>
<comment type="caution">
    <text evidence="7">The sequence shown here is derived from an EMBL/GenBank/DDBJ whole genome shotgun (WGS) entry which is preliminary data.</text>
</comment>
<evidence type="ECO:0000256" key="3">
    <source>
        <dbReference type="ARBA" id="ARBA00022723"/>
    </source>
</evidence>
<keyword evidence="5" id="KW-0411">Iron-sulfur</keyword>
<dbReference type="PANTHER" id="PTHR11228:SF7">
    <property type="entry name" value="PQQA PEPTIDE CYCLASE"/>
    <property type="match status" value="1"/>
</dbReference>
<keyword evidence="8" id="KW-1185">Reference proteome</keyword>
<reference evidence="7 8" key="1">
    <citation type="submission" date="2021-03" db="EMBL/GenBank/DDBJ databases">
        <title>Succinivibrio sp. nov. isolated from feces of cow.</title>
        <authorList>
            <person name="Choi J.-Y."/>
        </authorList>
    </citation>
    <scope>NUCLEOTIDE SEQUENCE [LARGE SCALE GENOMIC DNA]</scope>
    <source>
        <strain evidence="7 8">AGMB01872</strain>
    </source>
</reference>
<dbReference type="Pfam" id="PF04055">
    <property type="entry name" value="Radical_SAM"/>
    <property type="match status" value="1"/>
</dbReference>
<keyword evidence="2" id="KW-0949">S-adenosyl-L-methionine</keyword>
<keyword evidence="4" id="KW-0408">Iron</keyword>
<dbReference type="RefSeq" id="WP_219936391.1">
    <property type="nucleotide sequence ID" value="NZ_JAGFNY010000003.1"/>
</dbReference>
<dbReference type="SFLD" id="SFLDS00029">
    <property type="entry name" value="Radical_SAM"/>
    <property type="match status" value="1"/>
</dbReference>
<dbReference type="InterPro" id="IPR007197">
    <property type="entry name" value="rSAM"/>
</dbReference>
<evidence type="ECO:0000313" key="7">
    <source>
        <dbReference type="EMBL" id="MBW7569619.1"/>
    </source>
</evidence>
<proteinExistence type="predicted"/>
<dbReference type="InterPro" id="IPR050377">
    <property type="entry name" value="Radical_SAM_PqqE_MftC-like"/>
</dbReference>
<evidence type="ECO:0000256" key="2">
    <source>
        <dbReference type="ARBA" id="ARBA00022691"/>
    </source>
</evidence>
<dbReference type="SUPFAM" id="SSF102114">
    <property type="entry name" value="Radical SAM enzymes"/>
    <property type="match status" value="1"/>
</dbReference>
<dbReference type="SFLD" id="SFLDG01067">
    <property type="entry name" value="SPASM/twitch_domain_containing"/>
    <property type="match status" value="1"/>
</dbReference>
<evidence type="ECO:0000259" key="6">
    <source>
        <dbReference type="PROSITE" id="PS51918"/>
    </source>
</evidence>
<sequence length="291" mass="32305">MDYSTKMTNIFVLHLTSKCPYNCPICFANEEYGNITEEFLEEIICFAKKLKVSYFNFSGGEPLVHPQLEKLINITVNNGIAVNLVTSGYGLSEVKLSSIINAGISRIFVSLNGSTELINSVSRDGYKTSAKSLELISRIAPEKSAINFCVGSENIGDFISVSNMARKLNIPMICVLLRKKNKNGLHSAKISNALLLKLALDIKREADKGLIVAIDPCFTELSTLLENTNAVTLPREWQGCRPGINRITFYPNKTFSMCPHLSNKYPCNQLVEFISKTTINGIVHKTRLCLI</sequence>
<evidence type="ECO:0000256" key="1">
    <source>
        <dbReference type="ARBA" id="ARBA00001966"/>
    </source>
</evidence>
<keyword evidence="3" id="KW-0479">Metal-binding</keyword>
<dbReference type="InterPro" id="IPR013785">
    <property type="entry name" value="Aldolase_TIM"/>
</dbReference>
<name>A0ABS7DE95_9GAMM</name>
<evidence type="ECO:0000313" key="8">
    <source>
        <dbReference type="Proteomes" id="UP000731465"/>
    </source>
</evidence>
<organism evidence="7 8">
    <name type="scientific">Succinivibrio faecicola</name>
    <dbReference type="NCBI Taxonomy" id="2820300"/>
    <lineage>
        <taxon>Bacteria</taxon>
        <taxon>Pseudomonadati</taxon>
        <taxon>Pseudomonadota</taxon>
        <taxon>Gammaproteobacteria</taxon>
        <taxon>Aeromonadales</taxon>
        <taxon>Succinivibrionaceae</taxon>
        <taxon>Succinivibrio</taxon>
    </lineage>
</organism>
<dbReference type="PROSITE" id="PS51918">
    <property type="entry name" value="RADICAL_SAM"/>
    <property type="match status" value="1"/>
</dbReference>
<dbReference type="PANTHER" id="PTHR11228">
    <property type="entry name" value="RADICAL SAM DOMAIN PROTEIN"/>
    <property type="match status" value="1"/>
</dbReference>
<dbReference type="Gene3D" id="3.20.20.70">
    <property type="entry name" value="Aldolase class I"/>
    <property type="match status" value="1"/>
</dbReference>
<comment type="cofactor">
    <cofactor evidence="1">
        <name>[4Fe-4S] cluster</name>
        <dbReference type="ChEBI" id="CHEBI:49883"/>
    </cofactor>
</comment>
<evidence type="ECO:0000256" key="4">
    <source>
        <dbReference type="ARBA" id="ARBA00023004"/>
    </source>
</evidence>